<keyword evidence="4" id="KW-0325">Glycoprotein</keyword>
<feature type="disulfide bond" evidence="5">
    <location>
        <begin position="66"/>
        <end position="127"/>
    </location>
</feature>
<proteinExistence type="predicted"/>
<accession>A0A9Q1BT42</accession>
<dbReference type="PRINTS" id="PR00258">
    <property type="entry name" value="SPERACTRCPTR"/>
</dbReference>
<reference evidence="7" key="1">
    <citation type="submission" date="2021-10" db="EMBL/GenBank/DDBJ databases">
        <title>Tropical sea cucumber genome reveals ecological adaptation and Cuvierian tubules defense mechanism.</title>
        <authorList>
            <person name="Chen T."/>
        </authorList>
    </citation>
    <scope>NUCLEOTIDE SEQUENCE</scope>
    <source>
        <strain evidence="7">Nanhai2018</strain>
        <tissue evidence="7">Muscle</tissue>
    </source>
</reference>
<keyword evidence="3 5" id="KW-1015">Disulfide bond</keyword>
<name>A0A9Q1BT42_HOLLE</name>
<dbReference type="SUPFAM" id="SSF56487">
    <property type="entry name" value="SRCR-like"/>
    <property type="match status" value="3"/>
</dbReference>
<dbReference type="GO" id="GO:0005615">
    <property type="term" value="C:extracellular space"/>
    <property type="evidence" value="ECO:0007669"/>
    <property type="project" value="TreeGrafter"/>
</dbReference>
<dbReference type="SMART" id="SM00202">
    <property type="entry name" value="SR"/>
    <property type="match status" value="3"/>
</dbReference>
<organism evidence="7 8">
    <name type="scientific">Holothuria leucospilota</name>
    <name type="common">Black long sea cucumber</name>
    <name type="synonym">Mertensiothuria leucospilota</name>
    <dbReference type="NCBI Taxonomy" id="206669"/>
    <lineage>
        <taxon>Eukaryota</taxon>
        <taxon>Metazoa</taxon>
        <taxon>Echinodermata</taxon>
        <taxon>Eleutherozoa</taxon>
        <taxon>Echinozoa</taxon>
        <taxon>Holothuroidea</taxon>
        <taxon>Aspidochirotacea</taxon>
        <taxon>Aspidochirotida</taxon>
        <taxon>Holothuriidae</taxon>
        <taxon>Holothuria</taxon>
    </lineage>
</organism>
<dbReference type="PROSITE" id="PS50287">
    <property type="entry name" value="SRCR_2"/>
    <property type="match status" value="3"/>
</dbReference>
<keyword evidence="8" id="KW-1185">Reference proteome</keyword>
<dbReference type="GO" id="GO:0016020">
    <property type="term" value="C:membrane"/>
    <property type="evidence" value="ECO:0007669"/>
    <property type="project" value="InterPro"/>
</dbReference>
<gene>
    <name evidence="7" type="ORF">HOLleu_25779</name>
</gene>
<dbReference type="PANTHER" id="PTHR45817:SF9">
    <property type="entry name" value="SRCR DOMAIN-CONTAINING PROTEIN"/>
    <property type="match status" value="1"/>
</dbReference>
<feature type="domain" description="SRCR" evidence="6">
    <location>
        <begin position="133"/>
        <end position="233"/>
    </location>
</feature>
<dbReference type="InterPro" id="IPR050912">
    <property type="entry name" value="LOX-like_protein"/>
</dbReference>
<sequence length="344" mass="36199">MVCLPDPYGCECTPGYRGLDCNQDAADVRLVGGADSTRGRVEVFHDGQWGTVCDDEWDDNDATVICRQLGIGEYGAAVCCGGYGQGTGPILLDEVTCMGSETNIAACPSEGWGINDCTHREDAGVQCVLDVDVRLVPGSSAGEGRVEVYYDGQWGTVCDDDWDDTDASVICRQLGLGHSGIAECCGSFGEGSGPIWLDNVLCSGLENNVGACGNNGWGAGNCDHSEDAGVRCIADEGAVRLTGGSSAYEGRVEVFHSGEWGTVCDDFWDNNDAAVICRQLGFGDSGIAQLYGFFGQGIGVIWLDNVDCAGSESNISECGSRGWGVEDCHHSEDAGVSCDNHMKK</sequence>
<dbReference type="FunFam" id="3.10.250.10:FF:000006">
    <property type="entry name" value="neurotrypsin isoform X2"/>
    <property type="match status" value="2"/>
</dbReference>
<feature type="disulfide bond" evidence="5">
    <location>
        <begin position="308"/>
        <end position="318"/>
    </location>
</feature>
<protein>
    <submittedName>
        <fullName evidence="7">Neurotrypsin</fullName>
    </submittedName>
</protein>
<dbReference type="PANTHER" id="PTHR45817">
    <property type="entry name" value="LYSYL OXIDASE-LIKE-RELATED"/>
    <property type="match status" value="1"/>
</dbReference>
<feature type="disulfide bond" evidence="5">
    <location>
        <begin position="53"/>
        <end position="117"/>
    </location>
</feature>
<feature type="domain" description="SRCR" evidence="6">
    <location>
        <begin position="28"/>
        <end position="128"/>
    </location>
</feature>
<evidence type="ECO:0000313" key="8">
    <source>
        <dbReference type="Proteomes" id="UP001152320"/>
    </source>
</evidence>
<dbReference type="PROSITE" id="PS00022">
    <property type="entry name" value="EGF_1"/>
    <property type="match status" value="1"/>
</dbReference>
<dbReference type="FunFam" id="3.10.250.10:FF:000011">
    <property type="entry name" value="Scavenger receptor class A member 5"/>
    <property type="match status" value="1"/>
</dbReference>
<evidence type="ECO:0000256" key="1">
    <source>
        <dbReference type="ARBA" id="ARBA00022729"/>
    </source>
</evidence>
<dbReference type="Pfam" id="PF00530">
    <property type="entry name" value="SRCR"/>
    <property type="match status" value="3"/>
</dbReference>
<dbReference type="InterPro" id="IPR001190">
    <property type="entry name" value="SRCR"/>
</dbReference>
<feature type="disulfide bond" evidence="5">
    <location>
        <begin position="277"/>
        <end position="338"/>
    </location>
</feature>
<evidence type="ECO:0000259" key="6">
    <source>
        <dbReference type="PROSITE" id="PS50287"/>
    </source>
</evidence>
<dbReference type="Proteomes" id="UP001152320">
    <property type="component" value="Chromosome 12"/>
</dbReference>
<feature type="disulfide bond" evidence="5">
    <location>
        <begin position="97"/>
        <end position="107"/>
    </location>
</feature>
<keyword evidence="2" id="KW-0677">Repeat</keyword>
<feature type="disulfide bond" evidence="5">
    <location>
        <begin position="171"/>
        <end position="232"/>
    </location>
</feature>
<evidence type="ECO:0000256" key="3">
    <source>
        <dbReference type="ARBA" id="ARBA00023157"/>
    </source>
</evidence>
<evidence type="ECO:0000256" key="4">
    <source>
        <dbReference type="ARBA" id="ARBA00023180"/>
    </source>
</evidence>
<feature type="disulfide bond" evidence="5">
    <location>
        <begin position="158"/>
        <end position="222"/>
    </location>
</feature>
<dbReference type="InterPro" id="IPR036772">
    <property type="entry name" value="SRCR-like_dom_sf"/>
</dbReference>
<feature type="disulfide bond" evidence="5">
    <location>
        <begin position="202"/>
        <end position="212"/>
    </location>
</feature>
<comment type="caution">
    <text evidence="7">The sequence shown here is derived from an EMBL/GenBank/DDBJ whole genome shotgun (WGS) entry which is preliminary data.</text>
</comment>
<dbReference type="PROSITE" id="PS01186">
    <property type="entry name" value="EGF_2"/>
    <property type="match status" value="1"/>
</dbReference>
<dbReference type="OrthoDB" id="536948at2759"/>
<evidence type="ECO:0000256" key="5">
    <source>
        <dbReference type="PROSITE-ProRule" id="PRU00196"/>
    </source>
</evidence>
<feature type="disulfide bond" evidence="5">
    <location>
        <begin position="264"/>
        <end position="328"/>
    </location>
</feature>
<dbReference type="AlphaFoldDB" id="A0A9Q1BT42"/>
<dbReference type="InterPro" id="IPR000742">
    <property type="entry name" value="EGF"/>
</dbReference>
<evidence type="ECO:0000256" key="2">
    <source>
        <dbReference type="ARBA" id="ARBA00022737"/>
    </source>
</evidence>
<dbReference type="Gene3D" id="3.10.250.10">
    <property type="entry name" value="SRCR-like domain"/>
    <property type="match status" value="3"/>
</dbReference>
<dbReference type="GO" id="GO:0004720">
    <property type="term" value="F:protein-lysine 6-oxidase activity"/>
    <property type="evidence" value="ECO:0007669"/>
    <property type="project" value="TreeGrafter"/>
</dbReference>
<dbReference type="EMBL" id="JAIZAY010000012">
    <property type="protein sequence ID" value="KAJ8032290.1"/>
    <property type="molecule type" value="Genomic_DNA"/>
</dbReference>
<feature type="domain" description="SRCR" evidence="6">
    <location>
        <begin position="239"/>
        <end position="339"/>
    </location>
</feature>
<dbReference type="PROSITE" id="PS00420">
    <property type="entry name" value="SRCR_1"/>
    <property type="match status" value="3"/>
</dbReference>
<keyword evidence="1" id="KW-0732">Signal</keyword>
<evidence type="ECO:0000313" key="7">
    <source>
        <dbReference type="EMBL" id="KAJ8032290.1"/>
    </source>
</evidence>